<dbReference type="SUPFAM" id="SSF81301">
    <property type="entry name" value="Nucleotidyltransferase"/>
    <property type="match status" value="1"/>
</dbReference>
<keyword evidence="4" id="KW-0548">Nucleotidyltransferase</keyword>
<dbReference type="PANTHER" id="PTHR47545:SF1">
    <property type="entry name" value="MULTIFUNCTIONAL CCA PROTEIN"/>
    <property type="match status" value="1"/>
</dbReference>
<reference evidence="14" key="1">
    <citation type="journal article" date="2019" name="Int. J. Syst. Evol. Microbiol.">
        <title>The Global Catalogue of Microorganisms (GCM) 10K type strain sequencing project: providing services to taxonomists for standard genome sequencing and annotation.</title>
        <authorList>
            <consortium name="The Broad Institute Genomics Platform"/>
            <consortium name="The Broad Institute Genome Sequencing Center for Infectious Disease"/>
            <person name="Wu L."/>
            <person name="Ma J."/>
        </authorList>
    </citation>
    <scope>NUCLEOTIDE SEQUENCE [LARGE SCALE GENOMIC DNA]</scope>
    <source>
        <strain evidence="14">CCUG 55250</strain>
    </source>
</reference>
<proteinExistence type="inferred from homology"/>
<gene>
    <name evidence="13" type="ORF">ACFPMF_09510</name>
</gene>
<keyword evidence="8" id="KW-0067">ATP-binding</keyword>
<feature type="domain" description="HD/PDEase" evidence="12">
    <location>
        <begin position="267"/>
        <end position="391"/>
    </location>
</feature>
<evidence type="ECO:0000256" key="10">
    <source>
        <dbReference type="ARBA" id="ARBA00022884"/>
    </source>
</evidence>
<evidence type="ECO:0000259" key="12">
    <source>
        <dbReference type="SMART" id="SM00471"/>
    </source>
</evidence>
<dbReference type="Pfam" id="PF12627">
    <property type="entry name" value="PolyA_pol_RNAbd"/>
    <property type="match status" value="1"/>
</dbReference>
<dbReference type="InterPro" id="IPR006675">
    <property type="entry name" value="HDIG_dom"/>
</dbReference>
<evidence type="ECO:0000313" key="13">
    <source>
        <dbReference type="EMBL" id="MFC5409544.1"/>
    </source>
</evidence>
<dbReference type="PANTHER" id="PTHR47545">
    <property type="entry name" value="MULTIFUNCTIONAL CCA PROTEIN"/>
    <property type="match status" value="1"/>
</dbReference>
<evidence type="ECO:0000256" key="2">
    <source>
        <dbReference type="ARBA" id="ARBA00022679"/>
    </source>
</evidence>
<dbReference type="Pfam" id="PF01966">
    <property type="entry name" value="HD"/>
    <property type="match status" value="1"/>
</dbReference>
<dbReference type="NCBIfam" id="TIGR00277">
    <property type="entry name" value="HDIG"/>
    <property type="match status" value="1"/>
</dbReference>
<keyword evidence="10 11" id="KW-0694">RNA-binding</keyword>
<evidence type="ECO:0000313" key="14">
    <source>
        <dbReference type="Proteomes" id="UP001596106"/>
    </source>
</evidence>
<dbReference type="InterPro" id="IPR043519">
    <property type="entry name" value="NT_sf"/>
</dbReference>
<evidence type="ECO:0000256" key="4">
    <source>
        <dbReference type="ARBA" id="ARBA00022695"/>
    </source>
</evidence>
<dbReference type="InterPro" id="IPR050124">
    <property type="entry name" value="tRNA_CCA-adding_enzyme"/>
</dbReference>
<comment type="caution">
    <text evidence="13">The sequence shown here is derived from an EMBL/GenBank/DDBJ whole genome shotgun (WGS) entry which is preliminary data.</text>
</comment>
<evidence type="ECO:0000256" key="7">
    <source>
        <dbReference type="ARBA" id="ARBA00022800"/>
    </source>
</evidence>
<dbReference type="SUPFAM" id="SSF81891">
    <property type="entry name" value="Poly A polymerase C-terminal region-like"/>
    <property type="match status" value="1"/>
</dbReference>
<dbReference type="RefSeq" id="WP_379843662.1">
    <property type="nucleotide sequence ID" value="NZ_JBHSMA010000002.1"/>
</dbReference>
<evidence type="ECO:0000256" key="3">
    <source>
        <dbReference type="ARBA" id="ARBA00022694"/>
    </source>
</evidence>
<evidence type="ECO:0000256" key="1">
    <source>
        <dbReference type="ARBA" id="ARBA00001946"/>
    </source>
</evidence>
<name>A0ABW0I801_9BACT</name>
<dbReference type="InterPro" id="IPR002646">
    <property type="entry name" value="PolA_pol_head_dom"/>
</dbReference>
<evidence type="ECO:0000256" key="9">
    <source>
        <dbReference type="ARBA" id="ARBA00022842"/>
    </source>
</evidence>
<comment type="cofactor">
    <cofactor evidence="1">
        <name>Mg(2+)</name>
        <dbReference type="ChEBI" id="CHEBI:18420"/>
    </cofactor>
</comment>
<evidence type="ECO:0000256" key="5">
    <source>
        <dbReference type="ARBA" id="ARBA00022723"/>
    </source>
</evidence>
<sequence>MNFAETLHTNPIFEVIARRAAALDVRAFVIGGFVRDLVLKRPSKDIDIVCIGSGIDLAESVGRTLNVPVIVFKNFGTAMLRTGGSEPEEAPETTDPADRWEVEFVGARKESYRSESRKPIVEDGTLEDDQNRRDFTINAMGISLNESDFGQLLDPFGGLDDLRRKIIRTPLDPTITFSDDPLRMMRAIRFASQLGFDIEPDTFDAIVAMKDRIAIVSRERITDELNKIILSPRPSYGFKLLFHAGLLDLIFPELVALKGVETIEGKGHKDNFYHTLQVLDNVADRSDDLWLRWAALLHDIAKPATKRFDPRVGWTFHGHEDLGAKQVPGIFRQMKLPLNEKMRFVKKLVRLHLRPIALVKEQITDSALRRLLIEAGEDLEALMTLCRADITSKNYDRVKKHLTNFDKVERKLRELDERDKLRNFQPVITGELIMEAFGLKPSKEVGQIKTAVREAILEGTVANTLEAAVPYMLEEGRKFGLEPVKELTINPELVNEKPSPSGNIP</sequence>
<keyword evidence="9" id="KW-0460">Magnesium</keyword>
<evidence type="ECO:0000256" key="8">
    <source>
        <dbReference type="ARBA" id="ARBA00022840"/>
    </source>
</evidence>
<evidence type="ECO:0000256" key="6">
    <source>
        <dbReference type="ARBA" id="ARBA00022741"/>
    </source>
</evidence>
<keyword evidence="3" id="KW-0819">tRNA processing</keyword>
<accession>A0ABW0I801</accession>
<keyword evidence="14" id="KW-1185">Reference proteome</keyword>
<keyword evidence="7" id="KW-0692">RNA repair</keyword>
<dbReference type="InterPro" id="IPR032828">
    <property type="entry name" value="PolyA_RNA-bd"/>
</dbReference>
<comment type="similarity">
    <text evidence="11">Belongs to the tRNA nucleotidyltransferase/poly(A) polymerase family.</text>
</comment>
<dbReference type="Proteomes" id="UP001596106">
    <property type="component" value="Unassembled WGS sequence"/>
</dbReference>
<dbReference type="SMART" id="SM00471">
    <property type="entry name" value="HDc"/>
    <property type="match status" value="1"/>
</dbReference>
<protein>
    <submittedName>
        <fullName evidence="13">CCA tRNA nucleotidyltransferase</fullName>
    </submittedName>
</protein>
<dbReference type="InterPro" id="IPR006674">
    <property type="entry name" value="HD_domain"/>
</dbReference>
<organism evidence="13 14">
    <name type="scientific">Larkinella bovis</name>
    <dbReference type="NCBI Taxonomy" id="683041"/>
    <lineage>
        <taxon>Bacteria</taxon>
        <taxon>Pseudomonadati</taxon>
        <taxon>Bacteroidota</taxon>
        <taxon>Cytophagia</taxon>
        <taxon>Cytophagales</taxon>
        <taxon>Spirosomataceae</taxon>
        <taxon>Larkinella</taxon>
    </lineage>
</organism>
<evidence type="ECO:0000256" key="11">
    <source>
        <dbReference type="RuleBase" id="RU003953"/>
    </source>
</evidence>
<keyword evidence="2 11" id="KW-0808">Transferase</keyword>
<keyword evidence="6" id="KW-0547">Nucleotide-binding</keyword>
<dbReference type="EMBL" id="JBHSMA010000002">
    <property type="protein sequence ID" value="MFC5409544.1"/>
    <property type="molecule type" value="Genomic_DNA"/>
</dbReference>
<dbReference type="Pfam" id="PF01743">
    <property type="entry name" value="PolyA_pol"/>
    <property type="match status" value="1"/>
</dbReference>
<dbReference type="Gene3D" id="1.10.3090.10">
    <property type="entry name" value="cca-adding enzyme, domain 2"/>
    <property type="match status" value="1"/>
</dbReference>
<dbReference type="Gene3D" id="3.30.460.10">
    <property type="entry name" value="Beta Polymerase, domain 2"/>
    <property type="match status" value="1"/>
</dbReference>
<dbReference type="InterPro" id="IPR003607">
    <property type="entry name" value="HD/PDEase_dom"/>
</dbReference>
<dbReference type="CDD" id="cd05398">
    <property type="entry name" value="NT_ClassII-CCAase"/>
    <property type="match status" value="1"/>
</dbReference>
<dbReference type="CDD" id="cd00077">
    <property type="entry name" value="HDc"/>
    <property type="match status" value="1"/>
</dbReference>
<keyword evidence="5" id="KW-0479">Metal-binding</keyword>